<organism evidence="3 4">
    <name type="scientific">Sphingomonas leidyi</name>
    <dbReference type="NCBI Taxonomy" id="68569"/>
    <lineage>
        <taxon>Bacteria</taxon>
        <taxon>Pseudomonadati</taxon>
        <taxon>Pseudomonadota</taxon>
        <taxon>Alphaproteobacteria</taxon>
        <taxon>Sphingomonadales</taxon>
        <taxon>Sphingomonadaceae</taxon>
        <taxon>Sphingomonas</taxon>
    </lineage>
</organism>
<dbReference type="Proteomes" id="UP000564677">
    <property type="component" value="Unassembled WGS sequence"/>
</dbReference>
<dbReference type="SUPFAM" id="SSF160544">
    <property type="entry name" value="EscU C-terminal domain-like"/>
    <property type="match status" value="1"/>
</dbReference>
<evidence type="ECO:0000313" key="3">
    <source>
        <dbReference type="EMBL" id="NIJ66386.1"/>
    </source>
</evidence>
<reference evidence="3 4" key="1">
    <citation type="submission" date="2020-03" db="EMBL/GenBank/DDBJ databases">
        <title>Genomic Encyclopedia of Type Strains, Phase IV (KMG-IV): sequencing the most valuable type-strain genomes for metagenomic binning, comparative biology and taxonomic classification.</title>
        <authorList>
            <person name="Goeker M."/>
        </authorList>
    </citation>
    <scope>NUCLEOTIDE SEQUENCE [LARGE SCALE GENOMIC DNA]</scope>
    <source>
        <strain evidence="3 4">DSM 4733</strain>
    </source>
</reference>
<evidence type="ECO:0000256" key="1">
    <source>
        <dbReference type="ARBA" id="ARBA00010690"/>
    </source>
</evidence>
<protein>
    <submittedName>
        <fullName evidence="3">Flagellar biosynthetic protein FlhB</fullName>
    </submittedName>
</protein>
<evidence type="ECO:0000256" key="2">
    <source>
        <dbReference type="SAM" id="Phobius"/>
    </source>
</evidence>
<keyword evidence="2" id="KW-0472">Membrane</keyword>
<dbReference type="PRINTS" id="PR00950">
    <property type="entry name" value="TYPE3IMSPROT"/>
</dbReference>
<keyword evidence="3" id="KW-0969">Cilium</keyword>
<dbReference type="InterPro" id="IPR006135">
    <property type="entry name" value="T3SS_substrate_exporter"/>
</dbReference>
<feature type="transmembrane region" description="Helical" evidence="2">
    <location>
        <begin position="84"/>
        <end position="106"/>
    </location>
</feature>
<dbReference type="GO" id="GO:0009306">
    <property type="term" value="P:protein secretion"/>
    <property type="evidence" value="ECO:0007669"/>
    <property type="project" value="InterPro"/>
</dbReference>
<dbReference type="Pfam" id="PF01312">
    <property type="entry name" value="Bac_export_2"/>
    <property type="match status" value="1"/>
</dbReference>
<dbReference type="PANTHER" id="PTHR30531">
    <property type="entry name" value="FLAGELLAR BIOSYNTHETIC PROTEIN FLHB"/>
    <property type="match status" value="1"/>
</dbReference>
<dbReference type="InterPro" id="IPR029025">
    <property type="entry name" value="T3SS_substrate_exporter_C"/>
</dbReference>
<dbReference type="PANTHER" id="PTHR30531:SF14">
    <property type="entry name" value="SURFACE PRESENTATION OF ANTIGENS PROTEIN SPAS"/>
    <property type="match status" value="1"/>
</dbReference>
<keyword evidence="4" id="KW-1185">Reference proteome</keyword>
<sequence length="357" mass="38848">MAEQEQNRSEAPTPFKLKKAREKGMVARSAELGFLGGLVALAGFGAVAGPTMVGEIAELMRKAFSAGIDRAGDPEQAQAMIGTIAWAAIQPLALLGGTIMAVVIFLEILQLRGLMFTAQPLKPDFNRLNPATGLKRLFSMRMLKETLKTVLKSAVYAIAAWFVVKDAIARFAIAASDGERLAEALAGAGLRLIFVFIAIAIGFVILDQVLVRGEFLKQMRMSRREVTREAKDREGDPRIKQKRKQLHAEFVKQSEGLGAVPGSDLVVVNPEHFAVALRYDAERMIAPEVSAKGRNRFALAIKEEAFRLGIPILERPPLARTLFRACQAGGAIPPSTYEAVAELYIALRRASHPSETA</sequence>
<keyword evidence="3" id="KW-0966">Cell projection</keyword>
<dbReference type="RefSeq" id="WP_167300731.1">
    <property type="nucleotide sequence ID" value="NZ_CP170557.1"/>
</dbReference>
<comment type="similarity">
    <text evidence="1">Belongs to the type III secretion exporter family.</text>
</comment>
<keyword evidence="3" id="KW-0282">Flagellum</keyword>
<comment type="caution">
    <text evidence="3">The sequence shown here is derived from an EMBL/GenBank/DDBJ whole genome shotgun (WGS) entry which is preliminary data.</text>
</comment>
<accession>A0A7X5ZWQ2</accession>
<dbReference type="EMBL" id="JAASQV010000003">
    <property type="protein sequence ID" value="NIJ66386.1"/>
    <property type="molecule type" value="Genomic_DNA"/>
</dbReference>
<keyword evidence="2" id="KW-0812">Transmembrane</keyword>
<dbReference type="GO" id="GO:0005886">
    <property type="term" value="C:plasma membrane"/>
    <property type="evidence" value="ECO:0007669"/>
    <property type="project" value="TreeGrafter"/>
</dbReference>
<gene>
    <name evidence="3" type="ORF">FHR20_003359</name>
</gene>
<feature type="transmembrane region" description="Helical" evidence="2">
    <location>
        <begin position="184"/>
        <end position="211"/>
    </location>
</feature>
<proteinExistence type="inferred from homology"/>
<dbReference type="AlphaFoldDB" id="A0A7X5ZWQ2"/>
<dbReference type="Gene3D" id="3.40.1690.10">
    <property type="entry name" value="secretion proteins EscU"/>
    <property type="match status" value="1"/>
</dbReference>
<name>A0A7X5ZWQ2_9SPHN</name>
<feature type="transmembrane region" description="Helical" evidence="2">
    <location>
        <begin position="32"/>
        <end position="53"/>
    </location>
</feature>
<evidence type="ECO:0000313" key="4">
    <source>
        <dbReference type="Proteomes" id="UP000564677"/>
    </source>
</evidence>
<keyword evidence="2" id="KW-1133">Transmembrane helix</keyword>